<gene>
    <name evidence="9" type="ORF">C0189_00400</name>
</gene>
<reference evidence="9 10" key="1">
    <citation type="submission" date="2018-01" db="EMBL/GenBank/DDBJ databases">
        <title>Metagenomic assembled genomes from two thermal pools in the Uzon Caldera, Kamchatka, Russia.</title>
        <authorList>
            <person name="Wilkins L."/>
            <person name="Ettinger C."/>
        </authorList>
    </citation>
    <scope>NUCLEOTIDE SEQUENCE [LARGE SCALE GENOMIC DNA]</scope>
    <source>
        <strain evidence="9">ZAV-07</strain>
    </source>
</reference>
<sequence length="254" mass="28453">MYEKDFIVELAKKTGEIIRNNFRKHLDVEYKGPRDLVTNVDKYIDNFVRDSILKAYPSYGIITEENKDLNELSNKKFIIDPLDGTTNFVKGYPQVAVSIAFMEDSEITFGVVYNPILEELFIGELGHGALLNYKPIKVSKTSEFKDALIATGFVYKERNEKTYKSFENILEGALSLRCDGSAALDLAHVAMGIFDGYYQKGIHIWDIAAGSLIVKEAGGRVSTFDGNTSFLEADEILATNGILHERLIQFINGA</sequence>
<dbReference type="PROSITE" id="PS00630">
    <property type="entry name" value="IMP_2"/>
    <property type="match status" value="1"/>
</dbReference>
<comment type="similarity">
    <text evidence="3 8">Belongs to the inositol monophosphatase superfamily.</text>
</comment>
<evidence type="ECO:0000256" key="4">
    <source>
        <dbReference type="ARBA" id="ARBA00022723"/>
    </source>
</evidence>
<dbReference type="GO" id="GO:0006020">
    <property type="term" value="P:inositol metabolic process"/>
    <property type="evidence" value="ECO:0007669"/>
    <property type="project" value="TreeGrafter"/>
</dbReference>
<dbReference type="CDD" id="cd01639">
    <property type="entry name" value="IMPase"/>
    <property type="match status" value="1"/>
</dbReference>
<dbReference type="InterPro" id="IPR020583">
    <property type="entry name" value="Inositol_monoP_metal-BS"/>
</dbReference>
<dbReference type="SUPFAM" id="SSF56655">
    <property type="entry name" value="Carbohydrate phosphatase"/>
    <property type="match status" value="1"/>
</dbReference>
<dbReference type="EC" id="3.1.3.25" evidence="8"/>
<evidence type="ECO:0000313" key="9">
    <source>
        <dbReference type="EMBL" id="PMP68854.1"/>
    </source>
</evidence>
<dbReference type="Pfam" id="PF00459">
    <property type="entry name" value="Inositol_P"/>
    <property type="match status" value="1"/>
</dbReference>
<evidence type="ECO:0000256" key="5">
    <source>
        <dbReference type="ARBA" id="ARBA00022801"/>
    </source>
</evidence>
<protein>
    <recommendedName>
        <fullName evidence="8">Inositol-1-monophosphatase</fullName>
        <ecNumber evidence="8">3.1.3.25</ecNumber>
    </recommendedName>
</protein>
<dbReference type="Proteomes" id="UP000237040">
    <property type="component" value="Unassembled WGS sequence"/>
</dbReference>
<evidence type="ECO:0000256" key="7">
    <source>
        <dbReference type="PIRSR" id="PIRSR600760-2"/>
    </source>
</evidence>
<evidence type="ECO:0000256" key="2">
    <source>
        <dbReference type="ARBA" id="ARBA00001946"/>
    </source>
</evidence>
<dbReference type="InterPro" id="IPR020550">
    <property type="entry name" value="Inositol_monophosphatase_CS"/>
</dbReference>
<evidence type="ECO:0000256" key="8">
    <source>
        <dbReference type="RuleBase" id="RU364068"/>
    </source>
</evidence>
<feature type="binding site" evidence="7">
    <location>
        <position position="80"/>
    </location>
    <ligand>
        <name>Mg(2+)</name>
        <dbReference type="ChEBI" id="CHEBI:18420"/>
        <label>1</label>
        <note>catalytic</note>
    </ligand>
</feature>
<dbReference type="GO" id="GO:0008934">
    <property type="term" value="F:inositol monophosphate 1-phosphatase activity"/>
    <property type="evidence" value="ECO:0007669"/>
    <property type="project" value="InterPro"/>
</dbReference>
<comment type="cofactor">
    <cofactor evidence="2 7 8">
        <name>Mg(2+)</name>
        <dbReference type="ChEBI" id="CHEBI:18420"/>
    </cofactor>
</comment>
<dbReference type="InterPro" id="IPR033942">
    <property type="entry name" value="IMPase"/>
</dbReference>
<dbReference type="FunFam" id="3.30.540.10:FF:000003">
    <property type="entry name" value="Inositol-1-monophosphatase"/>
    <property type="match status" value="1"/>
</dbReference>
<proteinExistence type="inferred from homology"/>
<dbReference type="InterPro" id="IPR000760">
    <property type="entry name" value="Inositol_monophosphatase-like"/>
</dbReference>
<dbReference type="GO" id="GO:0046872">
    <property type="term" value="F:metal ion binding"/>
    <property type="evidence" value="ECO:0007669"/>
    <property type="project" value="UniProtKB-KW"/>
</dbReference>
<feature type="binding site" evidence="7">
    <location>
        <position position="64"/>
    </location>
    <ligand>
        <name>Mg(2+)</name>
        <dbReference type="ChEBI" id="CHEBI:18420"/>
        <label>1</label>
        <note>catalytic</note>
    </ligand>
</feature>
<keyword evidence="4 7" id="KW-0479">Metal-binding</keyword>
<accession>A0A2J6WFY2</accession>
<feature type="binding site" evidence="7">
    <location>
        <position position="83"/>
    </location>
    <ligand>
        <name>Mg(2+)</name>
        <dbReference type="ChEBI" id="CHEBI:18420"/>
        <label>1</label>
        <note>catalytic</note>
    </ligand>
</feature>
<dbReference type="PRINTS" id="PR00377">
    <property type="entry name" value="IMPHPHTASES"/>
</dbReference>
<feature type="binding site" evidence="7">
    <location>
        <position position="82"/>
    </location>
    <ligand>
        <name>Mg(2+)</name>
        <dbReference type="ChEBI" id="CHEBI:18420"/>
        <label>1</label>
        <note>catalytic</note>
    </ligand>
</feature>
<dbReference type="PANTHER" id="PTHR20854">
    <property type="entry name" value="INOSITOL MONOPHOSPHATASE"/>
    <property type="match status" value="1"/>
</dbReference>
<dbReference type="RefSeq" id="WP_424586531.1">
    <property type="nucleotide sequence ID" value="NZ_JBNARP010000006.1"/>
</dbReference>
<dbReference type="AlphaFoldDB" id="A0A2J6WFY2"/>
<evidence type="ECO:0000256" key="6">
    <source>
        <dbReference type="ARBA" id="ARBA00022842"/>
    </source>
</evidence>
<keyword evidence="5 8" id="KW-0378">Hydrolase</keyword>
<dbReference type="GO" id="GO:0007165">
    <property type="term" value="P:signal transduction"/>
    <property type="evidence" value="ECO:0007669"/>
    <property type="project" value="TreeGrafter"/>
</dbReference>
<evidence type="ECO:0000256" key="3">
    <source>
        <dbReference type="ARBA" id="ARBA00009759"/>
    </source>
</evidence>
<feature type="binding site" evidence="7">
    <location>
        <position position="206"/>
    </location>
    <ligand>
        <name>Mg(2+)</name>
        <dbReference type="ChEBI" id="CHEBI:18420"/>
        <label>1</label>
        <note>catalytic</note>
    </ligand>
</feature>
<dbReference type="Gene3D" id="3.40.190.80">
    <property type="match status" value="1"/>
</dbReference>
<dbReference type="Gene3D" id="3.30.540.10">
    <property type="entry name" value="Fructose-1,6-Bisphosphatase, subunit A, domain 1"/>
    <property type="match status" value="1"/>
</dbReference>
<evidence type="ECO:0000313" key="10">
    <source>
        <dbReference type="Proteomes" id="UP000237040"/>
    </source>
</evidence>
<evidence type="ECO:0000256" key="1">
    <source>
        <dbReference type="ARBA" id="ARBA00001033"/>
    </source>
</evidence>
<dbReference type="EMBL" id="PNIL01000005">
    <property type="protein sequence ID" value="PMP68854.1"/>
    <property type="molecule type" value="Genomic_DNA"/>
</dbReference>
<dbReference type="PANTHER" id="PTHR20854:SF4">
    <property type="entry name" value="INOSITOL-1-MONOPHOSPHATASE-RELATED"/>
    <property type="match status" value="1"/>
</dbReference>
<comment type="catalytic activity">
    <reaction evidence="1 8">
        <text>a myo-inositol phosphate + H2O = myo-inositol + phosphate</text>
        <dbReference type="Rhea" id="RHEA:24056"/>
        <dbReference type="ChEBI" id="CHEBI:15377"/>
        <dbReference type="ChEBI" id="CHEBI:17268"/>
        <dbReference type="ChEBI" id="CHEBI:43474"/>
        <dbReference type="ChEBI" id="CHEBI:84139"/>
        <dbReference type="EC" id="3.1.3.25"/>
    </reaction>
</comment>
<comment type="caution">
    <text evidence="9">The sequence shown here is derived from an EMBL/GenBank/DDBJ whole genome shotgun (WGS) entry which is preliminary data.</text>
</comment>
<dbReference type="PROSITE" id="PS00629">
    <property type="entry name" value="IMP_1"/>
    <property type="match status" value="1"/>
</dbReference>
<keyword evidence="6 7" id="KW-0460">Magnesium</keyword>
<name>A0A2J6WFY2_9BACT</name>
<organism evidence="9 10">
    <name type="scientific">Caldisericum exile</name>
    <dbReference type="NCBI Taxonomy" id="693075"/>
    <lineage>
        <taxon>Bacteria</taxon>
        <taxon>Pseudomonadati</taxon>
        <taxon>Caldisericota/Cryosericota group</taxon>
        <taxon>Caldisericota</taxon>
        <taxon>Caldisericia</taxon>
        <taxon>Caldisericales</taxon>
        <taxon>Caldisericaceae</taxon>
        <taxon>Caldisericum</taxon>
    </lineage>
</organism>
<dbReference type="GO" id="GO:0046854">
    <property type="term" value="P:phosphatidylinositol phosphate biosynthetic process"/>
    <property type="evidence" value="ECO:0007669"/>
    <property type="project" value="InterPro"/>
</dbReference>